<name>A0A8J6T3S3_9DELT</name>
<dbReference type="GO" id="GO:0046872">
    <property type="term" value="F:metal ion binding"/>
    <property type="evidence" value="ECO:0007669"/>
    <property type="project" value="UniProtKB-KW"/>
</dbReference>
<evidence type="ECO:0000256" key="7">
    <source>
        <dbReference type="ARBA" id="ARBA00022723"/>
    </source>
</evidence>
<evidence type="ECO:0000256" key="9">
    <source>
        <dbReference type="ARBA" id="ARBA00022927"/>
    </source>
</evidence>
<evidence type="ECO:0000256" key="10">
    <source>
        <dbReference type="ARBA" id="ARBA00022989"/>
    </source>
</evidence>
<evidence type="ECO:0000256" key="4">
    <source>
        <dbReference type="ARBA" id="ARBA00022475"/>
    </source>
</evidence>
<dbReference type="GO" id="GO:0015628">
    <property type="term" value="P:protein secretion by the type II secretion system"/>
    <property type="evidence" value="ECO:0007669"/>
    <property type="project" value="InterPro"/>
</dbReference>
<keyword evidence="6 12" id="KW-0812">Transmembrane</keyword>
<dbReference type="AlphaFoldDB" id="A0A8J6T3S3"/>
<dbReference type="NCBIfam" id="TIGR02120">
    <property type="entry name" value="GspF"/>
    <property type="match status" value="1"/>
</dbReference>
<evidence type="ECO:0000256" key="5">
    <source>
        <dbReference type="ARBA" id="ARBA00022519"/>
    </source>
</evidence>
<feature type="transmembrane region" description="Helical" evidence="13">
    <location>
        <begin position="173"/>
        <end position="196"/>
    </location>
</feature>
<dbReference type="InterPro" id="IPR003004">
    <property type="entry name" value="GspF/PilC"/>
</dbReference>
<sequence length="408" mass="44790">MPVYEYRALDRAGKNKNGIIDADSPIAARQKLRGSGVFPIELKETSSTAGEPAPDQTSISTFFKRVRPADLSVATRQLAILLGAGITLVASLDAMISQVPNTFLKKILAQIKESVNEGNSLAFSLSRHPKVFSQIYVNMVRAGEESGSLDLVLHRLSELTEHQQALRGRLKAALAYPAFMLLIGGLVLFFLITFIVPNITKIFDDMHQVLPLPTLILIGVSNFLKSFWWLVIGGLGCAVLLIRRLIKTPKGRHIWDRLKLQTPVIGPVNTKTAMARFSRTLGSLLQNGVPLLPALGIVRNIVSNTLIAEVIDNSMDDIQSGKALAVSLSRSRWFPPIAIQMISAGEQSGEMEGMLNKIADIYEGEVESQTLVMTSMLEPVMILFMGLTVGFIVISILLPIFEMNQMIR</sequence>
<feature type="domain" description="Type II secretion system protein GspF" evidence="14">
    <location>
        <begin position="277"/>
        <end position="399"/>
    </location>
</feature>
<feature type="transmembrane region" description="Helical" evidence="13">
    <location>
        <begin position="380"/>
        <end position="401"/>
    </location>
</feature>
<dbReference type="PROSITE" id="PS00874">
    <property type="entry name" value="T2SP_F"/>
    <property type="match status" value="1"/>
</dbReference>
<keyword evidence="4" id="KW-1003">Cell membrane</keyword>
<gene>
    <name evidence="15" type="primary">gspF</name>
    <name evidence="15" type="ORF">H8E19_12205</name>
</gene>
<dbReference type="InterPro" id="IPR011850">
    <property type="entry name" value="T2SS_GspF"/>
</dbReference>
<feature type="transmembrane region" description="Helical" evidence="13">
    <location>
        <begin position="216"/>
        <end position="242"/>
    </location>
</feature>
<evidence type="ECO:0000256" key="11">
    <source>
        <dbReference type="ARBA" id="ARBA00023136"/>
    </source>
</evidence>
<comment type="subcellular location">
    <subcellularLocation>
        <location evidence="1">Cell inner membrane</location>
        <topology evidence="1">Multi-pass membrane protein</topology>
    </subcellularLocation>
    <subcellularLocation>
        <location evidence="12">Cell membrane</location>
        <topology evidence="12">Multi-pass membrane protein</topology>
    </subcellularLocation>
</comment>
<dbReference type="FunFam" id="1.20.81.30:FF:000001">
    <property type="entry name" value="Type II secretion system protein F"/>
    <property type="match status" value="2"/>
</dbReference>
<feature type="domain" description="Type II secretion system protein GspF" evidence="14">
    <location>
        <begin position="75"/>
        <end position="197"/>
    </location>
</feature>
<dbReference type="InterPro" id="IPR042094">
    <property type="entry name" value="T2SS_GspF_sf"/>
</dbReference>
<evidence type="ECO:0000256" key="1">
    <source>
        <dbReference type="ARBA" id="ARBA00004429"/>
    </source>
</evidence>
<keyword evidence="7" id="KW-0479">Metal-binding</keyword>
<accession>A0A8J6T3S3</accession>
<evidence type="ECO:0000256" key="6">
    <source>
        <dbReference type="ARBA" id="ARBA00022692"/>
    </source>
</evidence>
<evidence type="ECO:0000313" key="16">
    <source>
        <dbReference type="Proteomes" id="UP000650524"/>
    </source>
</evidence>
<keyword evidence="5" id="KW-0997">Cell inner membrane</keyword>
<dbReference type="Pfam" id="PF00482">
    <property type="entry name" value="T2SSF"/>
    <property type="match status" value="2"/>
</dbReference>
<evidence type="ECO:0000259" key="14">
    <source>
        <dbReference type="Pfam" id="PF00482"/>
    </source>
</evidence>
<evidence type="ECO:0000256" key="8">
    <source>
        <dbReference type="ARBA" id="ARBA00022837"/>
    </source>
</evidence>
<keyword evidence="10 13" id="KW-1133">Transmembrane helix</keyword>
<protein>
    <submittedName>
        <fullName evidence="15">Type II secretion system inner membrane protein GspF</fullName>
    </submittedName>
</protein>
<keyword evidence="3 12" id="KW-0813">Transport</keyword>
<dbReference type="Gene3D" id="1.20.81.30">
    <property type="entry name" value="Type II secretion system (T2SS), domain F"/>
    <property type="match status" value="2"/>
</dbReference>
<keyword evidence="11 13" id="KW-0472">Membrane</keyword>
<evidence type="ECO:0000256" key="12">
    <source>
        <dbReference type="RuleBase" id="RU003923"/>
    </source>
</evidence>
<dbReference type="PRINTS" id="PR00812">
    <property type="entry name" value="BCTERIALGSPF"/>
</dbReference>
<evidence type="ECO:0000256" key="3">
    <source>
        <dbReference type="ARBA" id="ARBA00022448"/>
    </source>
</evidence>
<dbReference type="InterPro" id="IPR018076">
    <property type="entry name" value="T2SS_GspF_dom"/>
</dbReference>
<keyword evidence="9" id="KW-0653">Protein transport</keyword>
<evidence type="ECO:0000256" key="2">
    <source>
        <dbReference type="ARBA" id="ARBA00005745"/>
    </source>
</evidence>
<organism evidence="15 16">
    <name type="scientific">Candidatus Desulfacyla euxinica</name>
    <dbReference type="NCBI Taxonomy" id="2841693"/>
    <lineage>
        <taxon>Bacteria</taxon>
        <taxon>Deltaproteobacteria</taxon>
        <taxon>Candidatus Desulfacyla</taxon>
    </lineage>
</organism>
<dbReference type="EMBL" id="JACNJD010000259">
    <property type="protein sequence ID" value="MBC8178160.1"/>
    <property type="molecule type" value="Genomic_DNA"/>
</dbReference>
<dbReference type="Proteomes" id="UP000650524">
    <property type="component" value="Unassembled WGS sequence"/>
</dbReference>
<keyword evidence="8" id="KW-0106">Calcium</keyword>
<evidence type="ECO:0000256" key="13">
    <source>
        <dbReference type="SAM" id="Phobius"/>
    </source>
</evidence>
<dbReference type="InterPro" id="IPR001992">
    <property type="entry name" value="T2SS_GspF/T4SS_PilC_CS"/>
</dbReference>
<comment type="caution">
    <text evidence="15">The sequence shown here is derived from an EMBL/GenBank/DDBJ whole genome shotgun (WGS) entry which is preliminary data.</text>
</comment>
<evidence type="ECO:0000313" key="15">
    <source>
        <dbReference type="EMBL" id="MBC8178160.1"/>
    </source>
</evidence>
<dbReference type="GO" id="GO:0005886">
    <property type="term" value="C:plasma membrane"/>
    <property type="evidence" value="ECO:0007669"/>
    <property type="project" value="UniProtKB-SubCell"/>
</dbReference>
<dbReference type="GO" id="GO:0015627">
    <property type="term" value="C:type II protein secretion system complex"/>
    <property type="evidence" value="ECO:0007669"/>
    <property type="project" value="InterPro"/>
</dbReference>
<dbReference type="PANTHER" id="PTHR30012:SF0">
    <property type="entry name" value="TYPE II SECRETION SYSTEM PROTEIN F-RELATED"/>
    <property type="match status" value="1"/>
</dbReference>
<reference evidence="15 16" key="1">
    <citation type="submission" date="2020-08" db="EMBL/GenBank/DDBJ databases">
        <title>Bridging the membrane lipid divide: bacteria of the FCB group superphylum have the potential to synthesize archaeal ether lipids.</title>
        <authorList>
            <person name="Villanueva L."/>
            <person name="Von Meijenfeldt F.A.B."/>
            <person name="Westbye A.B."/>
            <person name="Yadav S."/>
            <person name="Hopmans E.C."/>
            <person name="Dutilh B.E."/>
            <person name="Sinninghe Damste J.S."/>
        </authorList>
    </citation>
    <scope>NUCLEOTIDE SEQUENCE [LARGE SCALE GENOMIC DNA]</scope>
    <source>
        <strain evidence="15">NIOZ-UU27</strain>
    </source>
</reference>
<dbReference type="PANTHER" id="PTHR30012">
    <property type="entry name" value="GENERAL SECRETION PATHWAY PROTEIN"/>
    <property type="match status" value="1"/>
</dbReference>
<comment type="similarity">
    <text evidence="2 12">Belongs to the GSP F family.</text>
</comment>
<proteinExistence type="inferred from homology"/>